<sequence length="103" mass="11208">MHTLRKPGKLHAGKLYTSLTSVVPKQNPSCIFQLLPFVGETVGGKGVTMRSLAWQPITRFDRCIAGKGSGSSALDFDAGMAELPNPGKQQKHRIPKIFFGIEI</sequence>
<proteinExistence type="predicted"/>
<comment type="caution">
    <text evidence="1">The sequence shown here is derived from an EMBL/GenBank/DDBJ whole genome shotgun (WGS) entry which is preliminary data.</text>
</comment>
<accession>A0ACC4B1H5</accession>
<evidence type="ECO:0000313" key="2">
    <source>
        <dbReference type="Proteomes" id="UP000309997"/>
    </source>
</evidence>
<keyword evidence="2" id="KW-1185">Reference proteome</keyword>
<evidence type="ECO:0000313" key="1">
    <source>
        <dbReference type="EMBL" id="KAL3572079.1"/>
    </source>
</evidence>
<name>A0ACC4B1H5_POPAL</name>
<organism evidence="1 2">
    <name type="scientific">Populus alba</name>
    <name type="common">White poplar</name>
    <dbReference type="NCBI Taxonomy" id="43335"/>
    <lineage>
        <taxon>Eukaryota</taxon>
        <taxon>Viridiplantae</taxon>
        <taxon>Streptophyta</taxon>
        <taxon>Embryophyta</taxon>
        <taxon>Tracheophyta</taxon>
        <taxon>Spermatophyta</taxon>
        <taxon>Magnoliopsida</taxon>
        <taxon>eudicotyledons</taxon>
        <taxon>Gunneridae</taxon>
        <taxon>Pentapetalae</taxon>
        <taxon>rosids</taxon>
        <taxon>fabids</taxon>
        <taxon>Malpighiales</taxon>
        <taxon>Salicaceae</taxon>
        <taxon>Saliceae</taxon>
        <taxon>Populus</taxon>
    </lineage>
</organism>
<protein>
    <submittedName>
        <fullName evidence="1">Uncharacterized protein</fullName>
    </submittedName>
</protein>
<dbReference type="EMBL" id="RCHU02000014">
    <property type="protein sequence ID" value="KAL3572079.1"/>
    <property type="molecule type" value="Genomic_DNA"/>
</dbReference>
<gene>
    <name evidence="1" type="ORF">D5086_025983</name>
</gene>
<reference evidence="1 2" key="1">
    <citation type="journal article" date="2024" name="Plant Biotechnol. J.">
        <title>Genome and CRISPR/Cas9 system of a widespread forest tree (Populus alba) in the world.</title>
        <authorList>
            <person name="Liu Y.J."/>
            <person name="Jiang P.F."/>
            <person name="Han X.M."/>
            <person name="Li X.Y."/>
            <person name="Wang H.M."/>
            <person name="Wang Y.J."/>
            <person name="Wang X.X."/>
            <person name="Zeng Q.Y."/>
        </authorList>
    </citation>
    <scope>NUCLEOTIDE SEQUENCE [LARGE SCALE GENOMIC DNA]</scope>
    <source>
        <strain evidence="2">cv. PAL-ZL1</strain>
    </source>
</reference>
<dbReference type="Proteomes" id="UP000309997">
    <property type="component" value="Unassembled WGS sequence"/>
</dbReference>